<dbReference type="Gene3D" id="3.20.20.60">
    <property type="entry name" value="Phosphoenolpyruvate-binding domains"/>
    <property type="match status" value="1"/>
</dbReference>
<keyword evidence="10" id="KW-0324">Glycolysis</keyword>
<dbReference type="Proteomes" id="UP000198131">
    <property type="component" value="Unassembled WGS sequence"/>
</dbReference>
<comment type="pathway">
    <text evidence="1">Carbohydrate degradation; glycolysis; pyruvate from D-glyceraldehyde 3-phosphate: step 5/5.</text>
</comment>
<dbReference type="SUPFAM" id="SSF50800">
    <property type="entry name" value="PK beta-barrel domain-like"/>
    <property type="match status" value="1"/>
</dbReference>
<gene>
    <name evidence="14" type="ORF">SAMN06265337_1319</name>
</gene>
<evidence type="ECO:0000256" key="12">
    <source>
        <dbReference type="SAM" id="Coils"/>
    </source>
</evidence>
<dbReference type="GO" id="GO:0000287">
    <property type="term" value="F:magnesium ion binding"/>
    <property type="evidence" value="ECO:0007669"/>
    <property type="project" value="InterPro"/>
</dbReference>
<dbReference type="InterPro" id="IPR011037">
    <property type="entry name" value="Pyrv_Knase-like_insert_dom_sf"/>
</dbReference>
<dbReference type="GO" id="GO:0004743">
    <property type="term" value="F:pyruvate kinase activity"/>
    <property type="evidence" value="ECO:0007669"/>
    <property type="project" value="UniProtKB-EC"/>
</dbReference>
<dbReference type="GO" id="GO:0005524">
    <property type="term" value="F:ATP binding"/>
    <property type="evidence" value="ECO:0007669"/>
    <property type="project" value="UniProtKB-KW"/>
</dbReference>
<reference evidence="15" key="1">
    <citation type="submission" date="2017-06" db="EMBL/GenBank/DDBJ databases">
        <authorList>
            <person name="Varghese N."/>
            <person name="Submissions S."/>
        </authorList>
    </citation>
    <scope>NUCLEOTIDE SEQUENCE [LARGE SCALE GENOMIC DNA]</scope>
    <source>
        <strain evidence="15">DSM 11116</strain>
    </source>
</reference>
<organism evidence="14 15">
    <name type="scientific">Hymenobacter gelipurpurascens</name>
    <dbReference type="NCBI Taxonomy" id="89968"/>
    <lineage>
        <taxon>Bacteria</taxon>
        <taxon>Pseudomonadati</taxon>
        <taxon>Bacteroidota</taxon>
        <taxon>Cytophagia</taxon>
        <taxon>Cytophagales</taxon>
        <taxon>Hymenobacteraceae</taxon>
        <taxon>Hymenobacter</taxon>
    </lineage>
</organism>
<dbReference type="AlphaFoldDB" id="A0A212THL5"/>
<keyword evidence="4" id="KW-0808">Transferase</keyword>
<keyword evidence="7 14" id="KW-0418">Kinase</keyword>
<keyword evidence="5" id="KW-0479">Metal-binding</keyword>
<comment type="similarity">
    <text evidence="2">Belongs to the pyruvate kinase family.</text>
</comment>
<keyword evidence="8" id="KW-0067">ATP-binding</keyword>
<dbReference type="UniPathway" id="UPA00109">
    <property type="reaction ID" value="UER00188"/>
</dbReference>
<evidence type="ECO:0000259" key="13">
    <source>
        <dbReference type="Pfam" id="PF00224"/>
    </source>
</evidence>
<keyword evidence="15" id="KW-1185">Reference proteome</keyword>
<evidence type="ECO:0000256" key="4">
    <source>
        <dbReference type="ARBA" id="ARBA00022679"/>
    </source>
</evidence>
<evidence type="ECO:0000256" key="7">
    <source>
        <dbReference type="ARBA" id="ARBA00022777"/>
    </source>
</evidence>
<dbReference type="InterPro" id="IPR015813">
    <property type="entry name" value="Pyrv/PenolPyrv_kinase-like_dom"/>
</dbReference>
<name>A0A212THL5_9BACT</name>
<dbReference type="InterPro" id="IPR040442">
    <property type="entry name" value="Pyrv_kinase-like_dom_sf"/>
</dbReference>
<dbReference type="SUPFAM" id="SSF51621">
    <property type="entry name" value="Phosphoenolpyruvate/pyruvate domain"/>
    <property type="match status" value="1"/>
</dbReference>
<dbReference type="EMBL" id="FYEW01000001">
    <property type="protein sequence ID" value="SNC65548.1"/>
    <property type="molecule type" value="Genomic_DNA"/>
</dbReference>
<evidence type="ECO:0000256" key="5">
    <source>
        <dbReference type="ARBA" id="ARBA00022723"/>
    </source>
</evidence>
<accession>A0A212THL5</accession>
<keyword evidence="12" id="KW-0175">Coiled coil</keyword>
<dbReference type="InterPro" id="IPR001697">
    <property type="entry name" value="Pyr_Knase"/>
</dbReference>
<dbReference type="Gene3D" id="2.40.33.10">
    <property type="entry name" value="PK beta-barrel domain-like"/>
    <property type="match status" value="1"/>
</dbReference>
<evidence type="ECO:0000313" key="14">
    <source>
        <dbReference type="EMBL" id="SNC65548.1"/>
    </source>
</evidence>
<keyword evidence="11 14" id="KW-0670">Pyruvate</keyword>
<dbReference type="EC" id="2.7.1.40" evidence="3"/>
<sequence length="629" mass="68635">MTDQLSPPSFAERHAAEIAELLTELVRLRQEMVEVATQGAGRIAKVDTTFQASAHNLLHYLALRRHDLRPLQQRLAALGLSSLGRAESHALASVDAVLAVLHELVYPGTPVAVPPCETAPTFVSGVHLLGQHSETALGPTPAGRDVRIMVTLPSEAATDYPLVRELLRQGMDCVRINCAHDDTSAWQQMIQHLRQAEQELGKTCKISMDLAGAKLRTADLPLGPAVLRISPERDDFGGVLAPARLWLTSQEHSAAAPAAAATTLAFPAKWLQTLHPGDALRFRDMRGSKRKMRVHNTSEQGCWVELRKTTYLAPDMQFLGPKMSATLEQLPRHDSLLLLHPNDVLHLTRRPLPVAPPSVPVATSVPSLVIGCTMPEVLDQVKPGERIWFDDGKIGGVVEQVTPDALQIRITQARAKGGKLRNDRGINLPDTQLSIPSLTAKDLEDLPFVVQHADMVGLSFVNSAQDVEQLQQHLLGLSARPLPIILKIETQRGFEQLPALLLSAMQASSCGVMIARGDLAVECGFERLAEVQEEMLWLCEAAHVPVVWATQVLESLASGGLPSRAEVTDAAMSDRAECVMLNKGPQVVQAVQTLDGILRRMQAHQRKKSAMLRSLHVAHMLPELEVGRP</sequence>
<protein>
    <recommendedName>
        <fullName evidence="3">pyruvate kinase</fullName>
        <ecNumber evidence="3">2.7.1.40</ecNumber>
    </recommendedName>
</protein>
<dbReference type="InterPro" id="IPR015793">
    <property type="entry name" value="Pyrv_Knase_brl"/>
</dbReference>
<evidence type="ECO:0000256" key="2">
    <source>
        <dbReference type="ARBA" id="ARBA00008663"/>
    </source>
</evidence>
<evidence type="ECO:0000256" key="1">
    <source>
        <dbReference type="ARBA" id="ARBA00004997"/>
    </source>
</evidence>
<dbReference type="PANTHER" id="PTHR11817">
    <property type="entry name" value="PYRUVATE KINASE"/>
    <property type="match status" value="1"/>
</dbReference>
<evidence type="ECO:0000256" key="10">
    <source>
        <dbReference type="ARBA" id="ARBA00023152"/>
    </source>
</evidence>
<dbReference type="Pfam" id="PF00224">
    <property type="entry name" value="PK"/>
    <property type="match status" value="2"/>
</dbReference>
<evidence type="ECO:0000256" key="9">
    <source>
        <dbReference type="ARBA" id="ARBA00022842"/>
    </source>
</evidence>
<evidence type="ECO:0000256" key="3">
    <source>
        <dbReference type="ARBA" id="ARBA00012142"/>
    </source>
</evidence>
<keyword evidence="9" id="KW-0460">Magnesium</keyword>
<dbReference type="NCBIfam" id="NF011314">
    <property type="entry name" value="PRK14725.1"/>
    <property type="match status" value="1"/>
</dbReference>
<feature type="coiled-coil region" evidence="12">
    <location>
        <begin position="11"/>
        <end position="38"/>
    </location>
</feature>
<evidence type="ECO:0000256" key="8">
    <source>
        <dbReference type="ARBA" id="ARBA00022840"/>
    </source>
</evidence>
<proteinExistence type="inferred from homology"/>
<feature type="domain" description="Pyruvate kinase barrel" evidence="13">
    <location>
        <begin position="370"/>
        <end position="582"/>
    </location>
</feature>
<evidence type="ECO:0000256" key="11">
    <source>
        <dbReference type="ARBA" id="ARBA00023317"/>
    </source>
</evidence>
<keyword evidence="6" id="KW-0547">Nucleotide-binding</keyword>
<evidence type="ECO:0000256" key="6">
    <source>
        <dbReference type="ARBA" id="ARBA00022741"/>
    </source>
</evidence>
<dbReference type="OrthoDB" id="9812123at2"/>
<dbReference type="RefSeq" id="WP_088842566.1">
    <property type="nucleotide sequence ID" value="NZ_FYEW01000001.1"/>
</dbReference>
<evidence type="ECO:0000313" key="15">
    <source>
        <dbReference type="Proteomes" id="UP000198131"/>
    </source>
</evidence>
<feature type="domain" description="Pyruvate kinase barrel" evidence="13">
    <location>
        <begin position="145"/>
        <end position="224"/>
    </location>
</feature>
<dbReference type="GO" id="GO:0016301">
    <property type="term" value="F:kinase activity"/>
    <property type="evidence" value="ECO:0007669"/>
    <property type="project" value="UniProtKB-KW"/>
</dbReference>
<dbReference type="InterPro" id="IPR015806">
    <property type="entry name" value="Pyrv_Knase_insert_dom_sf"/>
</dbReference>
<dbReference type="GO" id="GO:0030955">
    <property type="term" value="F:potassium ion binding"/>
    <property type="evidence" value="ECO:0007669"/>
    <property type="project" value="InterPro"/>
</dbReference>